<dbReference type="InterPro" id="IPR015421">
    <property type="entry name" value="PyrdxlP-dep_Trfase_major"/>
</dbReference>
<gene>
    <name evidence="1" type="ORF">NJB1907Z4_C18370</name>
</gene>
<dbReference type="EMBL" id="AP026367">
    <property type="protein sequence ID" value="BDN81622.1"/>
    <property type="molecule type" value="Genomic_DNA"/>
</dbReference>
<reference evidence="1" key="1">
    <citation type="submission" date="2022-06" db="EMBL/GenBank/DDBJ databases">
        <title>Complete genome sequence of Mycobacterium pseudoshottsii NJB1907-Z4.</title>
        <authorList>
            <person name="Komine T."/>
            <person name="Fukano H."/>
            <person name="Wada S."/>
        </authorList>
    </citation>
    <scope>NUCLEOTIDE SEQUENCE</scope>
    <source>
        <strain evidence="1">NJB1907-Z4</strain>
    </source>
</reference>
<name>A0A9N7LR60_9MYCO</name>
<accession>A0A9N7LR60</accession>
<dbReference type="AlphaFoldDB" id="A0A9N7LR60"/>
<dbReference type="Proteomes" id="UP001058626">
    <property type="component" value="Chromosome"/>
</dbReference>
<proteinExistence type="predicted"/>
<dbReference type="Gene3D" id="3.40.640.10">
    <property type="entry name" value="Type I PLP-dependent aspartate aminotransferase-like (Major domain)"/>
    <property type="match status" value="1"/>
</dbReference>
<sequence length="65" mass="6882">MTDAGERYGTQFSCSRAFVANPLYQDVERLLSELFGGHALLAPTTTLAHMAALPVLADQGSGVVD</sequence>
<dbReference type="RefSeq" id="WP_232022795.1">
    <property type="nucleotide sequence ID" value="NZ_AP026367.1"/>
</dbReference>
<evidence type="ECO:0000313" key="2">
    <source>
        <dbReference type="Proteomes" id="UP001058626"/>
    </source>
</evidence>
<keyword evidence="2" id="KW-1185">Reference proteome</keyword>
<organism evidence="1 2">
    <name type="scientific">Mycobacterium pseudoshottsii</name>
    <dbReference type="NCBI Taxonomy" id="265949"/>
    <lineage>
        <taxon>Bacteria</taxon>
        <taxon>Bacillati</taxon>
        <taxon>Actinomycetota</taxon>
        <taxon>Actinomycetes</taxon>
        <taxon>Mycobacteriales</taxon>
        <taxon>Mycobacteriaceae</taxon>
        <taxon>Mycobacterium</taxon>
        <taxon>Mycobacterium ulcerans group</taxon>
    </lineage>
</organism>
<protein>
    <submittedName>
        <fullName evidence="1">Uncharacterized protein</fullName>
    </submittedName>
</protein>
<evidence type="ECO:0000313" key="1">
    <source>
        <dbReference type="EMBL" id="BDN81622.1"/>
    </source>
</evidence>